<evidence type="ECO:0000256" key="2">
    <source>
        <dbReference type="RuleBase" id="RU004514"/>
    </source>
</evidence>
<dbReference type="Gene3D" id="3.20.20.10">
    <property type="entry name" value="Alanine racemase"/>
    <property type="match status" value="1"/>
</dbReference>
<comment type="similarity">
    <text evidence="2">Belongs to the pyridoxal phosphate-binding protein YggS/PROSC family.</text>
</comment>
<reference evidence="5" key="1">
    <citation type="journal article" date="2019" name="Int. J. Syst. Evol. Microbiol.">
        <title>The Global Catalogue of Microorganisms (GCM) 10K type strain sequencing project: providing services to taxonomists for standard genome sequencing and annotation.</title>
        <authorList>
            <consortium name="The Broad Institute Genomics Platform"/>
            <consortium name="The Broad Institute Genome Sequencing Center for Infectious Disease"/>
            <person name="Wu L."/>
            <person name="Ma J."/>
        </authorList>
    </citation>
    <scope>NUCLEOTIDE SEQUENCE [LARGE SCALE GENOMIC DNA]</scope>
    <source>
        <strain evidence="5">CCTCC AB 2013263</strain>
    </source>
</reference>
<keyword evidence="1" id="KW-0663">Pyridoxal phosphate</keyword>
<dbReference type="Proteomes" id="UP001595748">
    <property type="component" value="Unassembled WGS sequence"/>
</dbReference>
<keyword evidence="5" id="KW-1185">Reference proteome</keyword>
<feature type="domain" description="Alanine racemase N-terminal" evidence="3">
    <location>
        <begin position="24"/>
        <end position="208"/>
    </location>
</feature>
<dbReference type="SUPFAM" id="SSF51419">
    <property type="entry name" value="PLP-binding barrel"/>
    <property type="match status" value="1"/>
</dbReference>
<dbReference type="PIRSF" id="PIRSF004848">
    <property type="entry name" value="YBL036c_PLPDEIII"/>
    <property type="match status" value="1"/>
</dbReference>
<evidence type="ECO:0000313" key="5">
    <source>
        <dbReference type="Proteomes" id="UP001595748"/>
    </source>
</evidence>
<comment type="caution">
    <text evidence="4">The sequence shown here is derived from an EMBL/GenBank/DDBJ whole genome shotgun (WGS) entry which is preliminary data.</text>
</comment>
<name>A0ABV8A6V3_9DEIO</name>
<dbReference type="PANTHER" id="PTHR10146">
    <property type="entry name" value="PROLINE SYNTHETASE CO-TRANSCRIBED BACTERIAL HOMOLOG PROTEIN"/>
    <property type="match status" value="1"/>
</dbReference>
<protein>
    <submittedName>
        <fullName evidence="4">YggS family pyridoxal phosphate-dependent enzyme</fullName>
    </submittedName>
</protein>
<dbReference type="EMBL" id="JBHRZF010000050">
    <property type="protein sequence ID" value="MFC3860217.1"/>
    <property type="molecule type" value="Genomic_DNA"/>
</dbReference>
<proteinExistence type="inferred from homology"/>
<evidence type="ECO:0000313" key="4">
    <source>
        <dbReference type="EMBL" id="MFC3860217.1"/>
    </source>
</evidence>
<gene>
    <name evidence="4" type="ORF">ACFOPQ_05490</name>
</gene>
<accession>A0ABV8A6V3</accession>
<dbReference type="InterPro" id="IPR011078">
    <property type="entry name" value="PyrdxlP_homeostasis"/>
</dbReference>
<dbReference type="PANTHER" id="PTHR10146:SF14">
    <property type="entry name" value="PYRIDOXAL PHOSPHATE HOMEOSTASIS PROTEIN"/>
    <property type="match status" value="1"/>
</dbReference>
<dbReference type="RefSeq" id="WP_380076366.1">
    <property type="nucleotide sequence ID" value="NZ_JBHRZF010000050.1"/>
</dbReference>
<dbReference type="Pfam" id="PF01168">
    <property type="entry name" value="Ala_racemase_N"/>
    <property type="match status" value="1"/>
</dbReference>
<dbReference type="InterPro" id="IPR029066">
    <property type="entry name" value="PLP-binding_barrel"/>
</dbReference>
<organism evidence="4 5">
    <name type="scientific">Deinococcus antarcticus</name>
    <dbReference type="NCBI Taxonomy" id="1298767"/>
    <lineage>
        <taxon>Bacteria</taxon>
        <taxon>Thermotogati</taxon>
        <taxon>Deinococcota</taxon>
        <taxon>Deinococci</taxon>
        <taxon>Deinococcales</taxon>
        <taxon>Deinococcaceae</taxon>
        <taxon>Deinococcus</taxon>
    </lineage>
</organism>
<dbReference type="InterPro" id="IPR001608">
    <property type="entry name" value="Ala_racemase_N"/>
</dbReference>
<evidence type="ECO:0000256" key="1">
    <source>
        <dbReference type="ARBA" id="ARBA00022898"/>
    </source>
</evidence>
<evidence type="ECO:0000259" key="3">
    <source>
        <dbReference type="Pfam" id="PF01168"/>
    </source>
</evidence>
<dbReference type="CDD" id="cd00635">
    <property type="entry name" value="PLPDE_III_YBL036c_like"/>
    <property type="match status" value="1"/>
</dbReference>
<dbReference type="NCBIfam" id="TIGR00044">
    <property type="entry name" value="YggS family pyridoxal phosphate-dependent enzyme"/>
    <property type="match status" value="1"/>
</dbReference>
<sequence>MSVPEVLAGIRAAEQAAGRPPGRVGLVAVTKGHSAEQIQQFILSHGVFPLAENRGQELRDKVPLLPGAQWHFIGAFQRNKVKYLRDVTLIHSLEERWQAEALAEAALKWGRAPEVLLQVHNGEAQKHGVSPGDLPQMLKDVRATGLTVRGLMVMAPHDQPEAATRVFQDTARRAHDLGLGELSMGMSDDYPQAIAAGATLVRVGTKLFTPATETT</sequence>